<proteinExistence type="predicted"/>
<evidence type="ECO:0000313" key="2">
    <source>
        <dbReference type="Proteomes" id="UP001387215"/>
    </source>
</evidence>
<gene>
    <name evidence="1" type="ORF">V2J18_07830</name>
</gene>
<organism evidence="1 2">
    <name type="scientific">Lysobacter firmicutimachus</name>
    <dbReference type="NCBI Taxonomy" id="1792846"/>
    <lineage>
        <taxon>Bacteria</taxon>
        <taxon>Pseudomonadati</taxon>
        <taxon>Pseudomonadota</taxon>
        <taxon>Gammaproteobacteria</taxon>
        <taxon>Lysobacterales</taxon>
        <taxon>Lysobacteraceae</taxon>
        <taxon>Lysobacter</taxon>
    </lineage>
</organism>
<name>A0ABU8D0N4_9GAMM</name>
<accession>A0ABU8D0N4</accession>
<dbReference type="SUPFAM" id="SSF69279">
    <property type="entry name" value="Phage tail proteins"/>
    <property type="match status" value="1"/>
</dbReference>
<dbReference type="Proteomes" id="UP001387215">
    <property type="component" value="Unassembled WGS sequence"/>
</dbReference>
<keyword evidence="2" id="KW-1185">Reference proteome</keyword>
<dbReference type="Pfam" id="PF05954">
    <property type="entry name" value="Phage_GPD"/>
    <property type="match status" value="1"/>
</dbReference>
<dbReference type="PANTHER" id="PTHR35862">
    <property type="entry name" value="FELS-2 PROPHAGE PROTEIN"/>
    <property type="match status" value="1"/>
</dbReference>
<dbReference type="EMBL" id="JBANDL010000002">
    <property type="protein sequence ID" value="MEI2454588.1"/>
    <property type="molecule type" value="Genomic_DNA"/>
</dbReference>
<dbReference type="InterPro" id="IPR052726">
    <property type="entry name" value="Phage_Baseplate_Hub"/>
</dbReference>
<sequence>MAHAIPAWRVTLDGKDLTDRIRPHLLDLTLTEARDGEADQLDLSVLDRGDAMALPRRGVALSVALGWRGGGLVDKGTFTVDEVEHSGPPSVIAIRARSADLTKPLRIRRERSWHGATLGTVLREIAGEHGLQARIAPALAGVAVAHLDQTESDVALLARLGKRYDAVATVKAGCLLFAPVGSGRTTNGVAIPEAAVRRQDCERHRFAYADRDRYSGVRAYWSDREGANRKSVLVGESGNAKRLGETFPNETQAREHAQAEWARVQRGAATFGVTLAMGRPELYPEQRVRVRGFKPEIDGMPWLIAKATHTMNPGEGLKTSLELEAGTE</sequence>
<dbReference type="RefSeq" id="WP_336133078.1">
    <property type="nucleotide sequence ID" value="NZ_JBANDL010000002.1"/>
</dbReference>
<dbReference type="PANTHER" id="PTHR35862:SF3">
    <property type="entry name" value="FELS-2 PROPHAGE PROTEIN"/>
    <property type="match status" value="1"/>
</dbReference>
<evidence type="ECO:0000313" key="1">
    <source>
        <dbReference type="EMBL" id="MEI2454588.1"/>
    </source>
</evidence>
<protein>
    <submittedName>
        <fullName evidence="1">Contractile injection system protein, VgrG/Pvc8 family</fullName>
    </submittedName>
</protein>
<reference evidence="1 2" key="1">
    <citation type="submission" date="2024-02" db="EMBL/GenBank/DDBJ databases">
        <title>Lysobacter Genome Sequencing and Mining.</title>
        <authorList>
            <person name="Bierman J."/>
            <person name="Walker M.C."/>
        </authorList>
    </citation>
    <scope>NUCLEOTIDE SEQUENCE [LARGE SCALE GENOMIC DNA]</scope>
    <source>
        <strain evidence="1 2">PB6250</strain>
    </source>
</reference>
<comment type="caution">
    <text evidence="1">The sequence shown here is derived from an EMBL/GenBank/DDBJ whole genome shotgun (WGS) entry which is preliminary data.</text>
</comment>